<dbReference type="SMART" id="SM00248">
    <property type="entry name" value="ANK"/>
    <property type="match status" value="7"/>
</dbReference>
<dbReference type="InterPro" id="IPR002110">
    <property type="entry name" value="Ankyrin_rpt"/>
</dbReference>
<keyword evidence="2 3" id="KW-0040">ANK repeat</keyword>
<organism evidence="4 5">
    <name type="scientific">Allacma fusca</name>
    <dbReference type="NCBI Taxonomy" id="39272"/>
    <lineage>
        <taxon>Eukaryota</taxon>
        <taxon>Metazoa</taxon>
        <taxon>Ecdysozoa</taxon>
        <taxon>Arthropoda</taxon>
        <taxon>Hexapoda</taxon>
        <taxon>Collembola</taxon>
        <taxon>Symphypleona</taxon>
        <taxon>Sminthuridae</taxon>
        <taxon>Allacma</taxon>
    </lineage>
</organism>
<dbReference type="AlphaFoldDB" id="A0A8J2IZU2"/>
<gene>
    <name evidence="4" type="ORF">AFUS01_LOCUS1596</name>
</gene>
<feature type="repeat" description="ANK" evidence="3">
    <location>
        <begin position="105"/>
        <end position="137"/>
    </location>
</feature>
<evidence type="ECO:0000313" key="5">
    <source>
        <dbReference type="Proteomes" id="UP000708208"/>
    </source>
</evidence>
<dbReference type="Pfam" id="PF12796">
    <property type="entry name" value="Ank_2"/>
    <property type="match status" value="3"/>
</dbReference>
<feature type="repeat" description="ANK" evidence="3">
    <location>
        <begin position="38"/>
        <end position="60"/>
    </location>
</feature>
<keyword evidence="1" id="KW-0677">Repeat</keyword>
<dbReference type="PROSITE" id="PS50088">
    <property type="entry name" value="ANK_REPEAT"/>
    <property type="match status" value="4"/>
</dbReference>
<accession>A0A8J2IZU2</accession>
<dbReference type="PROSITE" id="PS50297">
    <property type="entry name" value="ANK_REP_REGION"/>
    <property type="match status" value="4"/>
</dbReference>
<dbReference type="Proteomes" id="UP000708208">
    <property type="component" value="Unassembled WGS sequence"/>
</dbReference>
<sequence>MRKFFTTSDNRGNYECEKYYPERAVNSDLISNLCRSGSGDSALHVAAQHGRIRILKYLVETTGSAVDIRNHDRKTPLHDAAQFSQYGCVEYLLQNGADVNAVKKADWTPLMLACTKLNIEVVSILLTHGADPLFRNKDGWNSFHLATREGSVKILDLLLDNCPISSPELQQLVNSRSRNGRKPLHTAAMHGHLAVVEYLLQKEFTDVDDTDNCGTTPLMDAVRSGSTEIVDLLVMKYGAKTMCTNKTGYNCLHVAAEVGNSNMILHLIQNYGFDAKLPVLNGSVTALQIAEKEKQYSVTTMLQSIISNGLIGKN</sequence>
<feature type="repeat" description="ANK" evidence="3">
    <location>
        <begin position="179"/>
        <end position="202"/>
    </location>
</feature>
<dbReference type="PANTHER" id="PTHR24173:SF74">
    <property type="entry name" value="ANKYRIN REPEAT DOMAIN-CONTAINING PROTEIN 16"/>
    <property type="match status" value="1"/>
</dbReference>
<protein>
    <recommendedName>
        <fullName evidence="6">Ankyrin repeat domain-containing protein 16</fullName>
    </recommendedName>
</protein>
<dbReference type="Pfam" id="PF13857">
    <property type="entry name" value="Ank_5"/>
    <property type="match status" value="1"/>
</dbReference>
<keyword evidence="5" id="KW-1185">Reference proteome</keyword>
<evidence type="ECO:0000256" key="3">
    <source>
        <dbReference type="PROSITE-ProRule" id="PRU00023"/>
    </source>
</evidence>
<comment type="caution">
    <text evidence="4">The sequence shown here is derived from an EMBL/GenBank/DDBJ whole genome shotgun (WGS) entry which is preliminary data.</text>
</comment>
<evidence type="ECO:0000256" key="2">
    <source>
        <dbReference type="ARBA" id="ARBA00023043"/>
    </source>
</evidence>
<dbReference type="OrthoDB" id="194358at2759"/>
<proteinExistence type="predicted"/>
<name>A0A8J2IZU2_9HEXA</name>
<feature type="repeat" description="ANK" evidence="3">
    <location>
        <begin position="72"/>
        <end position="104"/>
    </location>
</feature>
<dbReference type="PANTHER" id="PTHR24173">
    <property type="entry name" value="ANKYRIN REPEAT CONTAINING"/>
    <property type="match status" value="1"/>
</dbReference>
<evidence type="ECO:0008006" key="6">
    <source>
        <dbReference type="Google" id="ProtNLM"/>
    </source>
</evidence>
<evidence type="ECO:0000256" key="1">
    <source>
        <dbReference type="ARBA" id="ARBA00022737"/>
    </source>
</evidence>
<dbReference type="EMBL" id="CAJVCH010008846">
    <property type="protein sequence ID" value="CAG7664884.1"/>
    <property type="molecule type" value="Genomic_DNA"/>
</dbReference>
<evidence type="ECO:0000313" key="4">
    <source>
        <dbReference type="EMBL" id="CAG7664884.1"/>
    </source>
</evidence>
<reference evidence="4" key="1">
    <citation type="submission" date="2021-06" db="EMBL/GenBank/DDBJ databases">
        <authorList>
            <person name="Hodson N. C."/>
            <person name="Mongue J. A."/>
            <person name="Jaron S. K."/>
        </authorList>
    </citation>
    <scope>NUCLEOTIDE SEQUENCE</scope>
</reference>